<dbReference type="AlphaFoldDB" id="A0A0A9VW67"/>
<protein>
    <submittedName>
        <fullName evidence="2">Uncharacterized protein</fullName>
    </submittedName>
</protein>
<evidence type="ECO:0000256" key="1">
    <source>
        <dbReference type="SAM" id="MobiDB-lite"/>
    </source>
</evidence>
<feature type="compositionally biased region" description="Polar residues" evidence="1">
    <location>
        <begin position="26"/>
        <end position="36"/>
    </location>
</feature>
<gene>
    <name evidence="2" type="ORF">CM83_91852</name>
</gene>
<sequence length="109" mass="12621">NVYCTPTPTTVIYSLKGQICKKQQQKHSSTSMTSPIHDSPDQEGGTLEQRTKNNHLLPSKDRECFEDLEGETMIVQRTFFLKAFSILNDLIQQLRTCDFELFHAQNWSR</sequence>
<reference evidence="2" key="2">
    <citation type="submission" date="2014-07" db="EMBL/GenBank/DDBJ databases">
        <authorList>
            <person name="Hull J."/>
        </authorList>
    </citation>
    <scope>NUCLEOTIDE SEQUENCE</scope>
</reference>
<dbReference type="EMBL" id="GBHO01045146">
    <property type="protein sequence ID" value="JAF98457.1"/>
    <property type="molecule type" value="Transcribed_RNA"/>
</dbReference>
<organism evidence="2">
    <name type="scientific">Lygus hesperus</name>
    <name type="common">Western plant bug</name>
    <dbReference type="NCBI Taxonomy" id="30085"/>
    <lineage>
        <taxon>Eukaryota</taxon>
        <taxon>Metazoa</taxon>
        <taxon>Ecdysozoa</taxon>
        <taxon>Arthropoda</taxon>
        <taxon>Hexapoda</taxon>
        <taxon>Insecta</taxon>
        <taxon>Pterygota</taxon>
        <taxon>Neoptera</taxon>
        <taxon>Paraneoptera</taxon>
        <taxon>Hemiptera</taxon>
        <taxon>Heteroptera</taxon>
        <taxon>Panheteroptera</taxon>
        <taxon>Cimicomorpha</taxon>
        <taxon>Miridae</taxon>
        <taxon>Mirini</taxon>
        <taxon>Lygus</taxon>
    </lineage>
</organism>
<evidence type="ECO:0000313" key="2">
    <source>
        <dbReference type="EMBL" id="JAF98457.1"/>
    </source>
</evidence>
<feature type="non-terminal residue" evidence="2">
    <location>
        <position position="1"/>
    </location>
</feature>
<name>A0A0A9VW67_LYGHE</name>
<feature type="region of interest" description="Disordered" evidence="1">
    <location>
        <begin position="24"/>
        <end position="53"/>
    </location>
</feature>
<accession>A0A0A9VW67</accession>
<reference evidence="2" key="1">
    <citation type="journal article" date="2014" name="PLoS ONE">
        <title>Transcriptome-Based Identification of ABC Transporters in the Western Tarnished Plant Bug Lygus hesperus.</title>
        <authorList>
            <person name="Hull J.J."/>
            <person name="Chaney K."/>
            <person name="Geib S.M."/>
            <person name="Fabrick J.A."/>
            <person name="Brent C.S."/>
            <person name="Walsh D."/>
            <person name="Lavine L.C."/>
        </authorList>
    </citation>
    <scope>NUCLEOTIDE SEQUENCE</scope>
</reference>
<proteinExistence type="predicted"/>